<sequence>MHKNGTLAIQGSSTSTENADVEHEIDEIVVINDIDAWWLPIFAQAIDPNVQVIFWSLAFASAVVIAAWMISAVWQKYLRSPVIVSFQPFETKTSEIPFPAITICNMNKILKSKADNFMRLARGPWKLQQVQEARENVVFMDHVCAATSSFSKRFNFSVYRGNVPDSLMNQIQSTRDKPDSDTLDMTRFLEKVI</sequence>
<dbReference type="Proteomes" id="UP000708208">
    <property type="component" value="Unassembled WGS sequence"/>
</dbReference>
<dbReference type="Pfam" id="PF00858">
    <property type="entry name" value="ASC"/>
    <property type="match status" value="1"/>
</dbReference>
<evidence type="ECO:0000256" key="7">
    <source>
        <dbReference type="ARBA" id="ARBA00023053"/>
    </source>
</evidence>
<keyword evidence="8 12" id="KW-0406">Ion transport</keyword>
<evidence type="ECO:0000256" key="9">
    <source>
        <dbReference type="ARBA" id="ARBA00023136"/>
    </source>
</evidence>
<name>A0A8J2P816_9HEXA</name>
<reference evidence="14" key="1">
    <citation type="submission" date="2021-06" db="EMBL/GenBank/DDBJ databases">
        <authorList>
            <person name="Hodson N. C."/>
            <person name="Mongue J. A."/>
            <person name="Jaron S. K."/>
        </authorList>
    </citation>
    <scope>NUCLEOTIDE SEQUENCE</scope>
</reference>
<dbReference type="OrthoDB" id="6021021at2759"/>
<evidence type="ECO:0000256" key="10">
    <source>
        <dbReference type="ARBA" id="ARBA00023201"/>
    </source>
</evidence>
<organism evidence="14 15">
    <name type="scientific">Allacma fusca</name>
    <dbReference type="NCBI Taxonomy" id="39272"/>
    <lineage>
        <taxon>Eukaryota</taxon>
        <taxon>Metazoa</taxon>
        <taxon>Ecdysozoa</taxon>
        <taxon>Arthropoda</taxon>
        <taxon>Hexapoda</taxon>
        <taxon>Collembola</taxon>
        <taxon>Symphypleona</taxon>
        <taxon>Sminthuridae</taxon>
        <taxon>Allacma</taxon>
    </lineage>
</organism>
<evidence type="ECO:0000256" key="13">
    <source>
        <dbReference type="SAM" id="Phobius"/>
    </source>
</evidence>
<keyword evidence="3 12" id="KW-0813">Transport</keyword>
<dbReference type="GO" id="GO:0015280">
    <property type="term" value="F:ligand-gated sodium channel activity"/>
    <property type="evidence" value="ECO:0007669"/>
    <property type="project" value="TreeGrafter"/>
</dbReference>
<evidence type="ECO:0000256" key="2">
    <source>
        <dbReference type="ARBA" id="ARBA00007193"/>
    </source>
</evidence>
<dbReference type="AlphaFoldDB" id="A0A8J2P816"/>
<evidence type="ECO:0000256" key="1">
    <source>
        <dbReference type="ARBA" id="ARBA00004141"/>
    </source>
</evidence>
<comment type="subcellular location">
    <subcellularLocation>
        <location evidence="1">Membrane</location>
        <topology evidence="1">Multi-pass membrane protein</topology>
    </subcellularLocation>
</comment>
<evidence type="ECO:0000256" key="3">
    <source>
        <dbReference type="ARBA" id="ARBA00022448"/>
    </source>
</evidence>
<keyword evidence="4 12" id="KW-0894">Sodium channel</keyword>
<keyword evidence="7" id="KW-0915">Sodium</keyword>
<keyword evidence="6 13" id="KW-1133">Transmembrane helix</keyword>
<dbReference type="EMBL" id="CAJVCH010415211">
    <property type="protein sequence ID" value="CAG7818231.1"/>
    <property type="molecule type" value="Genomic_DNA"/>
</dbReference>
<proteinExistence type="inferred from homology"/>
<keyword evidence="11 12" id="KW-0407">Ion channel</keyword>
<evidence type="ECO:0000256" key="4">
    <source>
        <dbReference type="ARBA" id="ARBA00022461"/>
    </source>
</evidence>
<protein>
    <submittedName>
        <fullName evidence="14">Uncharacterized protein</fullName>
    </submittedName>
</protein>
<dbReference type="InterPro" id="IPR001873">
    <property type="entry name" value="ENaC"/>
</dbReference>
<dbReference type="PANTHER" id="PTHR11690:SF243">
    <property type="entry name" value="PICKPOCKET 12-RELATED"/>
    <property type="match status" value="1"/>
</dbReference>
<keyword evidence="5 12" id="KW-0812">Transmembrane</keyword>
<dbReference type="GO" id="GO:0005886">
    <property type="term" value="C:plasma membrane"/>
    <property type="evidence" value="ECO:0007669"/>
    <property type="project" value="TreeGrafter"/>
</dbReference>
<evidence type="ECO:0000256" key="5">
    <source>
        <dbReference type="ARBA" id="ARBA00022692"/>
    </source>
</evidence>
<evidence type="ECO:0000256" key="11">
    <source>
        <dbReference type="ARBA" id="ARBA00023303"/>
    </source>
</evidence>
<comment type="caution">
    <text evidence="14">The sequence shown here is derived from an EMBL/GenBank/DDBJ whole genome shotgun (WGS) entry which is preliminary data.</text>
</comment>
<keyword evidence="15" id="KW-1185">Reference proteome</keyword>
<gene>
    <name evidence="14" type="ORF">AFUS01_LOCUS28745</name>
</gene>
<evidence type="ECO:0000256" key="8">
    <source>
        <dbReference type="ARBA" id="ARBA00023065"/>
    </source>
</evidence>
<evidence type="ECO:0000256" key="6">
    <source>
        <dbReference type="ARBA" id="ARBA00022989"/>
    </source>
</evidence>
<comment type="similarity">
    <text evidence="2 12">Belongs to the amiloride-sensitive sodium channel (TC 1.A.6) family.</text>
</comment>
<accession>A0A8J2P816</accession>
<feature type="transmembrane region" description="Helical" evidence="13">
    <location>
        <begin position="52"/>
        <end position="74"/>
    </location>
</feature>
<evidence type="ECO:0000313" key="15">
    <source>
        <dbReference type="Proteomes" id="UP000708208"/>
    </source>
</evidence>
<keyword evidence="9 13" id="KW-0472">Membrane</keyword>
<evidence type="ECO:0000256" key="12">
    <source>
        <dbReference type="RuleBase" id="RU000679"/>
    </source>
</evidence>
<keyword evidence="10 12" id="KW-0739">Sodium transport</keyword>
<evidence type="ECO:0000313" key="14">
    <source>
        <dbReference type="EMBL" id="CAG7818231.1"/>
    </source>
</evidence>
<dbReference type="PANTHER" id="PTHR11690">
    <property type="entry name" value="AMILORIDE-SENSITIVE SODIUM CHANNEL-RELATED"/>
    <property type="match status" value="1"/>
</dbReference>